<dbReference type="GO" id="GO:1904680">
    <property type="term" value="F:peptide transmembrane transporter activity"/>
    <property type="evidence" value="ECO:0007669"/>
    <property type="project" value="TreeGrafter"/>
</dbReference>
<dbReference type="PANTHER" id="PTHR30290:SF37">
    <property type="entry name" value="NICKEL-BINDING PERIPLASMIC PROTEIN"/>
    <property type="match status" value="1"/>
</dbReference>
<comment type="subcellular location">
    <subcellularLocation>
        <location evidence="1">Periplasm</location>
    </subcellularLocation>
</comment>
<dbReference type="Proteomes" id="UP000225379">
    <property type="component" value="Unassembled WGS sequence"/>
</dbReference>
<evidence type="ECO:0000313" key="4">
    <source>
        <dbReference type="EMBL" id="PGH57216.1"/>
    </source>
</evidence>
<dbReference type="AlphaFoldDB" id="A0A2B8BEP9"/>
<dbReference type="GO" id="GO:0030288">
    <property type="term" value="C:outer membrane-bounded periplasmic space"/>
    <property type="evidence" value="ECO:0007669"/>
    <property type="project" value="TreeGrafter"/>
</dbReference>
<dbReference type="InterPro" id="IPR039424">
    <property type="entry name" value="SBP_5"/>
</dbReference>
<dbReference type="OrthoDB" id="9773508at2"/>
<dbReference type="GO" id="GO:0020037">
    <property type="term" value="F:heme binding"/>
    <property type="evidence" value="ECO:0007669"/>
    <property type="project" value="InterPro"/>
</dbReference>
<dbReference type="GO" id="GO:0043190">
    <property type="term" value="C:ATP-binding cassette (ABC) transporter complex"/>
    <property type="evidence" value="ECO:0007669"/>
    <property type="project" value="InterPro"/>
</dbReference>
<dbReference type="EMBL" id="PDKW01000040">
    <property type="protein sequence ID" value="PGH57216.1"/>
    <property type="molecule type" value="Genomic_DNA"/>
</dbReference>
<comment type="caution">
    <text evidence="4">The sequence shown here is derived from an EMBL/GenBank/DDBJ whole genome shotgun (WGS) entry which is preliminary data.</text>
</comment>
<feature type="domain" description="Solute-binding protein family 5" evidence="3">
    <location>
        <begin position="89"/>
        <end position="454"/>
    </location>
</feature>
<protein>
    <submittedName>
        <fullName evidence="4">Nickel ABC transporter, nickel/metallophore periplasmic binding protein</fullName>
    </submittedName>
</protein>
<dbReference type="PIRSF" id="PIRSF002741">
    <property type="entry name" value="MppA"/>
    <property type="match status" value="1"/>
</dbReference>
<dbReference type="InterPro" id="IPR011980">
    <property type="entry name" value="CntA-like"/>
</dbReference>
<keyword evidence="5" id="KW-1185">Reference proteome</keyword>
<dbReference type="NCBIfam" id="TIGR02294">
    <property type="entry name" value="nickel_nikA"/>
    <property type="match status" value="1"/>
</dbReference>
<accession>A0A2B8BEP9</accession>
<comment type="similarity">
    <text evidence="2">Belongs to the bacterial solute-binding protein 5 family.</text>
</comment>
<dbReference type="PANTHER" id="PTHR30290">
    <property type="entry name" value="PERIPLASMIC BINDING COMPONENT OF ABC TRANSPORTER"/>
    <property type="match status" value="1"/>
</dbReference>
<dbReference type="CDD" id="cd08489">
    <property type="entry name" value="PBP2_NikA"/>
    <property type="match status" value="1"/>
</dbReference>
<evidence type="ECO:0000256" key="1">
    <source>
        <dbReference type="ARBA" id="ARBA00004418"/>
    </source>
</evidence>
<dbReference type="GO" id="GO:0015833">
    <property type="term" value="P:peptide transport"/>
    <property type="evidence" value="ECO:0007669"/>
    <property type="project" value="TreeGrafter"/>
</dbReference>
<dbReference type="InterPro" id="IPR030678">
    <property type="entry name" value="Peptide/Ni-bd"/>
</dbReference>
<dbReference type="Pfam" id="PF00496">
    <property type="entry name" value="SBP_bac_5"/>
    <property type="match status" value="1"/>
</dbReference>
<dbReference type="SUPFAM" id="SSF53850">
    <property type="entry name" value="Periplasmic binding protein-like II"/>
    <property type="match status" value="1"/>
</dbReference>
<evidence type="ECO:0000256" key="2">
    <source>
        <dbReference type="ARBA" id="ARBA00005695"/>
    </source>
</evidence>
<evidence type="ECO:0000313" key="5">
    <source>
        <dbReference type="Proteomes" id="UP000225379"/>
    </source>
</evidence>
<organism evidence="4 5">
    <name type="scientific">Azospirillum palustre</name>
    <dbReference type="NCBI Taxonomy" id="2044885"/>
    <lineage>
        <taxon>Bacteria</taxon>
        <taxon>Pseudomonadati</taxon>
        <taxon>Pseudomonadota</taxon>
        <taxon>Alphaproteobacteria</taxon>
        <taxon>Rhodospirillales</taxon>
        <taxon>Azospirillaceae</taxon>
        <taxon>Azospirillum</taxon>
    </lineage>
</organism>
<evidence type="ECO:0000259" key="3">
    <source>
        <dbReference type="Pfam" id="PF00496"/>
    </source>
</evidence>
<dbReference type="InterPro" id="IPR000914">
    <property type="entry name" value="SBP_5_dom"/>
</dbReference>
<dbReference type="Gene3D" id="3.40.190.10">
    <property type="entry name" value="Periplasmic binding protein-like II"/>
    <property type="match status" value="1"/>
</dbReference>
<sequence length="540" mass="58784">MAGHRGGPNGRDDVMAQWRKRLAATVTASFFLAAAMAGGQAAAASSQGTLTYSWSANVGPLDPHRYSPNQMFAQAMVYEPLVHYREGGTIEPWLATAWTISPDGRTYDFTLREGAVFSDGTPFDAAAVKANFDAVLSQRSRHDWLELIGQIQSVEMLDSRRIRLSLKDPYYPTLLELALIRPVRFASPSVLTPEGVRSPVGTGPWMLTETKRGEYDVFTRNPSYWGPKPAYERIVVKVIPDPTSRAVAFETGEIDLIYGGTGQISADSFTRFKARGTGQTAVSAPLATRTMAINSGRAPTSELAVRRAVNHAVNKDAIVAKLLYGLEPRADMLFAANFPYTNLGLVPYAFDPARAAKLLDEAGWTVPAGGTVRMRDGQPLRVELCFIGNDAREKALAEAIQANLRAVGFDAVLIGEEENAVQARQKDGRFGLIFGDTWGAPYDPHSFVSSMRVPAHADYQAQRGLPMKAEIDAKISAVLVTTDETARQTLYRDILTILHEQAVYLPLSYLTAMSVSRGVDGVGFGASVYEIPFGAMRPAP</sequence>
<name>A0A2B8BEP9_9PROT</name>
<dbReference type="GO" id="GO:0016151">
    <property type="term" value="F:nickel cation binding"/>
    <property type="evidence" value="ECO:0007669"/>
    <property type="project" value="InterPro"/>
</dbReference>
<proteinExistence type="inferred from homology"/>
<dbReference type="Gene3D" id="3.10.105.10">
    <property type="entry name" value="Dipeptide-binding Protein, Domain 3"/>
    <property type="match status" value="1"/>
</dbReference>
<gene>
    <name evidence="4" type="primary">nikA</name>
    <name evidence="4" type="ORF">CRT60_12145</name>
</gene>
<dbReference type="GO" id="GO:0015675">
    <property type="term" value="P:nickel cation transport"/>
    <property type="evidence" value="ECO:0007669"/>
    <property type="project" value="InterPro"/>
</dbReference>
<reference evidence="5" key="1">
    <citation type="submission" date="2017-10" db="EMBL/GenBank/DDBJ databases">
        <authorList>
            <person name="Kravchenko I.K."/>
            <person name="Grouzdev D.S."/>
        </authorList>
    </citation>
    <scope>NUCLEOTIDE SEQUENCE [LARGE SCALE GENOMIC DNA]</scope>
    <source>
        <strain evidence="5">B2</strain>
    </source>
</reference>